<dbReference type="KEGG" id="roy:G3A56_01800"/>
<dbReference type="RefSeq" id="WP_164056076.1">
    <property type="nucleotide sequence ID" value="NZ_CP048632.1"/>
</dbReference>
<dbReference type="AlphaFoldDB" id="A0A7L5BDF3"/>
<reference evidence="2 3" key="1">
    <citation type="submission" date="2020-02" db="EMBL/GenBank/DDBJ databases">
        <title>Plant-Promoting Endophytic Bacterium Rhizobium oryzihabitans sp. nov., Isolated from the Root of Rice.</title>
        <authorList>
            <person name="zhao J."/>
            <person name="Zhang G."/>
        </authorList>
    </citation>
    <scope>NUCLEOTIDE SEQUENCE [LARGE SCALE GENOMIC DNA]</scope>
    <source>
        <strain evidence="2 3">M15</strain>
    </source>
</reference>
<keyword evidence="1" id="KW-0472">Membrane</keyword>
<dbReference type="EMBL" id="CP048632">
    <property type="protein sequence ID" value="QIB36885.1"/>
    <property type="molecule type" value="Genomic_DNA"/>
</dbReference>
<feature type="transmembrane region" description="Helical" evidence="1">
    <location>
        <begin position="7"/>
        <end position="25"/>
    </location>
</feature>
<keyword evidence="3" id="KW-1185">Reference proteome</keyword>
<dbReference type="Proteomes" id="UP000464865">
    <property type="component" value="Chromosome M15-11"/>
</dbReference>
<protein>
    <submittedName>
        <fullName evidence="2">Uncharacterized protein</fullName>
    </submittedName>
</protein>
<proteinExistence type="predicted"/>
<gene>
    <name evidence="2" type="ORF">G3A56_01800</name>
</gene>
<evidence type="ECO:0000313" key="2">
    <source>
        <dbReference type="EMBL" id="QIB36885.1"/>
    </source>
</evidence>
<organism evidence="2 3">
    <name type="scientific">Rhizobium oryzihabitans</name>
    <dbReference type="NCBI Taxonomy" id="2267833"/>
    <lineage>
        <taxon>Bacteria</taxon>
        <taxon>Pseudomonadati</taxon>
        <taxon>Pseudomonadota</taxon>
        <taxon>Alphaproteobacteria</taxon>
        <taxon>Hyphomicrobiales</taxon>
        <taxon>Rhizobiaceae</taxon>
        <taxon>Rhizobium/Agrobacterium group</taxon>
        <taxon>Rhizobium</taxon>
    </lineage>
</organism>
<evidence type="ECO:0000313" key="3">
    <source>
        <dbReference type="Proteomes" id="UP000464865"/>
    </source>
</evidence>
<name>A0A7L5BDF3_9HYPH</name>
<keyword evidence="1" id="KW-0812">Transmembrane</keyword>
<evidence type="ECO:0000256" key="1">
    <source>
        <dbReference type="SAM" id="Phobius"/>
    </source>
</evidence>
<sequence length="86" mass="9317">MDGWLKFLIATACVVIIAGGGYFAWSEYQQKQAAEAASQERTMVSGCRATLTREGSPAKALRDHCAANGYITREQAAKADRGEFTN</sequence>
<accession>A0A7L5BDF3</accession>
<keyword evidence="1" id="KW-1133">Transmembrane helix</keyword>